<reference evidence="1" key="1">
    <citation type="submission" date="2023-04" db="EMBL/GenBank/DDBJ databases">
        <title>Ambrosiozyma monospora NBRC 10751.</title>
        <authorList>
            <person name="Ichikawa N."/>
            <person name="Sato H."/>
            <person name="Tonouchi N."/>
        </authorList>
    </citation>
    <scope>NUCLEOTIDE SEQUENCE</scope>
    <source>
        <strain evidence="1">NBRC 10751</strain>
    </source>
</reference>
<sequence length="236" mass="27835">MTSEIDDAIKQMAEVRAGFDIQNDLNLVDSINDKLTQLEKQRDLELAQYSKRNKGMFQILFFVYLICSVSFQVMILTEKTIHRITIHFYTELSKEVETLSQLVAELKKSDKLKDLTKEYEDLENQIFEKVKKLSVLSADFNSLQLSYNRDIKELEELRIQLDKLDNRYKNGDYDEADKVERGKMIKAKLYQIPGVKINLEKKEIYVLNKRKATSTVLKLDEEYSDYFISNFIWDNL</sequence>
<protein>
    <submittedName>
        <fullName evidence="1">Unnamed protein product</fullName>
    </submittedName>
</protein>
<proteinExistence type="predicted"/>
<accession>A0ACB5T9L8</accession>
<comment type="caution">
    <text evidence="1">The sequence shown here is derived from an EMBL/GenBank/DDBJ whole genome shotgun (WGS) entry which is preliminary data.</text>
</comment>
<keyword evidence="2" id="KW-1185">Reference proteome</keyword>
<gene>
    <name evidence="1" type="ORF">Amon02_000643300</name>
</gene>
<evidence type="ECO:0000313" key="1">
    <source>
        <dbReference type="EMBL" id="GME83831.1"/>
    </source>
</evidence>
<name>A0ACB5T9L8_AMBMO</name>
<evidence type="ECO:0000313" key="2">
    <source>
        <dbReference type="Proteomes" id="UP001165064"/>
    </source>
</evidence>
<dbReference type="EMBL" id="BSXS01005016">
    <property type="protein sequence ID" value="GME83831.1"/>
    <property type="molecule type" value="Genomic_DNA"/>
</dbReference>
<organism evidence="1 2">
    <name type="scientific">Ambrosiozyma monospora</name>
    <name type="common">Yeast</name>
    <name type="synonym">Endomycopsis monosporus</name>
    <dbReference type="NCBI Taxonomy" id="43982"/>
    <lineage>
        <taxon>Eukaryota</taxon>
        <taxon>Fungi</taxon>
        <taxon>Dikarya</taxon>
        <taxon>Ascomycota</taxon>
        <taxon>Saccharomycotina</taxon>
        <taxon>Pichiomycetes</taxon>
        <taxon>Pichiales</taxon>
        <taxon>Pichiaceae</taxon>
        <taxon>Ambrosiozyma</taxon>
    </lineage>
</organism>
<dbReference type="Proteomes" id="UP001165064">
    <property type="component" value="Unassembled WGS sequence"/>
</dbReference>